<dbReference type="Proteomes" id="UP001066276">
    <property type="component" value="Chromosome 6"/>
</dbReference>
<dbReference type="InterPro" id="IPR043502">
    <property type="entry name" value="DNA/RNA_pol_sf"/>
</dbReference>
<dbReference type="InterPro" id="IPR043128">
    <property type="entry name" value="Rev_trsase/Diguanyl_cyclase"/>
</dbReference>
<proteinExistence type="predicted"/>
<evidence type="ECO:0000313" key="2">
    <source>
        <dbReference type="Proteomes" id="UP001066276"/>
    </source>
</evidence>
<dbReference type="Gene3D" id="3.30.70.270">
    <property type="match status" value="1"/>
</dbReference>
<gene>
    <name evidence="1" type="ORF">NDU88_005383</name>
</gene>
<feature type="non-terminal residue" evidence="1">
    <location>
        <position position="1"/>
    </location>
</feature>
<protein>
    <submittedName>
        <fullName evidence="1">Uncharacterized protein</fullName>
    </submittedName>
</protein>
<accession>A0AAV7QFS3</accession>
<reference evidence="1" key="1">
    <citation type="journal article" date="2022" name="bioRxiv">
        <title>Sequencing and chromosome-scale assembly of the giantPleurodeles waltlgenome.</title>
        <authorList>
            <person name="Brown T."/>
            <person name="Elewa A."/>
            <person name="Iarovenko S."/>
            <person name="Subramanian E."/>
            <person name="Araus A.J."/>
            <person name="Petzold A."/>
            <person name="Susuki M."/>
            <person name="Suzuki K.-i.T."/>
            <person name="Hayashi T."/>
            <person name="Toyoda A."/>
            <person name="Oliveira C."/>
            <person name="Osipova E."/>
            <person name="Leigh N.D."/>
            <person name="Simon A."/>
            <person name="Yun M.H."/>
        </authorList>
    </citation>
    <scope>NUCLEOTIDE SEQUENCE</scope>
    <source>
        <strain evidence="1">20211129_DDA</strain>
        <tissue evidence="1">Liver</tissue>
    </source>
</reference>
<dbReference type="AlphaFoldDB" id="A0AAV7QFS3"/>
<comment type="caution">
    <text evidence="1">The sequence shown here is derived from an EMBL/GenBank/DDBJ whole genome shotgun (WGS) entry which is preliminary data.</text>
</comment>
<evidence type="ECO:0000313" key="1">
    <source>
        <dbReference type="EMBL" id="KAJ1139005.1"/>
    </source>
</evidence>
<dbReference type="EMBL" id="JANPWB010000010">
    <property type="protein sequence ID" value="KAJ1139005.1"/>
    <property type="molecule type" value="Genomic_DNA"/>
</dbReference>
<organism evidence="1 2">
    <name type="scientific">Pleurodeles waltl</name>
    <name type="common">Iberian ribbed newt</name>
    <dbReference type="NCBI Taxonomy" id="8319"/>
    <lineage>
        <taxon>Eukaryota</taxon>
        <taxon>Metazoa</taxon>
        <taxon>Chordata</taxon>
        <taxon>Craniata</taxon>
        <taxon>Vertebrata</taxon>
        <taxon>Euteleostomi</taxon>
        <taxon>Amphibia</taxon>
        <taxon>Batrachia</taxon>
        <taxon>Caudata</taxon>
        <taxon>Salamandroidea</taxon>
        <taxon>Salamandridae</taxon>
        <taxon>Pleurodelinae</taxon>
        <taxon>Pleurodeles</taxon>
    </lineage>
</organism>
<dbReference type="SUPFAM" id="SSF56672">
    <property type="entry name" value="DNA/RNA polymerases"/>
    <property type="match status" value="1"/>
</dbReference>
<feature type="non-terminal residue" evidence="1">
    <location>
        <position position="60"/>
    </location>
</feature>
<name>A0AAV7QFS3_PLEWA</name>
<keyword evidence="2" id="KW-1185">Reference proteome</keyword>
<sequence length="60" mass="6763">PSGLGPQPHTKDGKREMRFCVEYRGLNSVTKTEAHPIPRVDELKDKFGTAKYLSTFDLKA</sequence>
<dbReference type="Gene3D" id="3.10.10.10">
    <property type="entry name" value="HIV Type 1 Reverse Transcriptase, subunit A, domain 1"/>
    <property type="match status" value="1"/>
</dbReference>